<dbReference type="AlphaFoldDB" id="A0A4V3AP99"/>
<name>A0A4V3AP99_9HYPH</name>
<protein>
    <recommendedName>
        <fullName evidence="1">N-acetyltransferase domain-containing protein</fullName>
    </recommendedName>
</protein>
<dbReference type="PROSITE" id="PS51186">
    <property type="entry name" value="GNAT"/>
    <property type="match status" value="1"/>
</dbReference>
<dbReference type="EMBL" id="SMTL01000003">
    <property type="protein sequence ID" value="TDK35278.1"/>
    <property type="molecule type" value="Genomic_DNA"/>
</dbReference>
<evidence type="ECO:0000259" key="1">
    <source>
        <dbReference type="PROSITE" id="PS51186"/>
    </source>
</evidence>
<dbReference type="OrthoDB" id="3658990at2"/>
<proteinExistence type="predicted"/>
<reference evidence="2 3" key="1">
    <citation type="submission" date="2019-03" db="EMBL/GenBank/DDBJ databases">
        <title>Rhizobium sp. nov., an bacterium isolated from biocrust in Mu Us Desert.</title>
        <authorList>
            <person name="Lixiong L."/>
        </authorList>
    </citation>
    <scope>NUCLEOTIDE SEQUENCE [LARGE SCALE GENOMIC DNA]</scope>
    <source>
        <strain evidence="2 3">SPY-1</strain>
    </source>
</reference>
<dbReference type="GO" id="GO:0016747">
    <property type="term" value="F:acyltransferase activity, transferring groups other than amino-acyl groups"/>
    <property type="evidence" value="ECO:0007669"/>
    <property type="project" value="InterPro"/>
</dbReference>
<evidence type="ECO:0000313" key="3">
    <source>
        <dbReference type="Proteomes" id="UP000295238"/>
    </source>
</evidence>
<dbReference type="InterPro" id="IPR000182">
    <property type="entry name" value="GNAT_dom"/>
</dbReference>
<sequence length="370" mass="40587">MAGKSQAGMVRDLEVGDLQMVASLFAKTFRRSKPPTASLTDYLQEVFLNHPWSDPDICSKVFVEASGQVTGFVGVFPSRLELDARPVRAAFAGSLMVDDPKGNPLAGARLLRAFMAGPQDISITETANHTALGMWQKAGYPLDPGYSMGWLRVLRPFSAAADTGGRIVPPAGILRPVGRILDRGAALARLMPFRPAERTASKVSFSDATPEQFATAMMTLSRHFPLRPRWDERTLLWFLAQAQEKRDLGYPEWRVGYGPKGQLLGAYVYFSSPGNIGWLLQAVCAPGSEGELVDDLFAHAYEMGYSGVRGSSHPWLIPALMSRRTMLYGRSFFIADARDKSLLEPIKAGRALVSGLAGETWTRLIGDRFD</sequence>
<organism evidence="2 3">
    <name type="scientific">Rhizobium deserti</name>
    <dbReference type="NCBI Taxonomy" id="2547961"/>
    <lineage>
        <taxon>Bacteria</taxon>
        <taxon>Pseudomonadati</taxon>
        <taxon>Pseudomonadota</taxon>
        <taxon>Alphaproteobacteria</taxon>
        <taxon>Hyphomicrobiales</taxon>
        <taxon>Rhizobiaceae</taxon>
        <taxon>Rhizobium/Agrobacterium group</taxon>
        <taxon>Rhizobium</taxon>
    </lineage>
</organism>
<dbReference type="InterPro" id="IPR016181">
    <property type="entry name" value="Acyl_CoA_acyltransferase"/>
</dbReference>
<feature type="domain" description="N-acetyltransferase" evidence="1">
    <location>
        <begin position="8"/>
        <end position="156"/>
    </location>
</feature>
<comment type="caution">
    <text evidence="2">The sequence shown here is derived from an EMBL/GenBank/DDBJ whole genome shotgun (WGS) entry which is preliminary data.</text>
</comment>
<dbReference type="RefSeq" id="WP_133316700.1">
    <property type="nucleotide sequence ID" value="NZ_SMTL01000003.1"/>
</dbReference>
<dbReference type="Proteomes" id="UP000295238">
    <property type="component" value="Unassembled WGS sequence"/>
</dbReference>
<accession>A0A4V3AP99</accession>
<evidence type="ECO:0000313" key="2">
    <source>
        <dbReference type="EMBL" id="TDK35278.1"/>
    </source>
</evidence>
<gene>
    <name evidence="2" type="ORF">E2F50_13580</name>
</gene>
<dbReference type="SUPFAM" id="SSF55729">
    <property type="entry name" value="Acyl-CoA N-acyltransferases (Nat)"/>
    <property type="match status" value="1"/>
</dbReference>
<keyword evidence="3" id="KW-1185">Reference proteome</keyword>